<reference evidence="1 2" key="1">
    <citation type="submission" date="2013-11" db="EMBL/GenBank/DDBJ databases">
        <title>Elucidation of the Photorhabdus temperata genome and generation of transposon mutant library to identify motility mutants.</title>
        <authorList>
            <person name="Hurst S.G.IV."/>
            <person name="Micheals B."/>
            <person name="Abebe-Akele F."/>
            <person name="Rowedder H."/>
            <person name="Bullock H."/>
            <person name="Jackobeck R."/>
            <person name="Janicki E."/>
            <person name="Tisa L.S."/>
        </authorList>
    </citation>
    <scope>NUCLEOTIDE SEQUENCE [LARGE SCALE GENOMIC DNA]</scope>
    <source>
        <strain evidence="1 2">NC19</strain>
    </source>
</reference>
<evidence type="ECO:0000313" key="2">
    <source>
        <dbReference type="Proteomes" id="UP000018957"/>
    </source>
</evidence>
<dbReference type="Proteomes" id="UP000018957">
    <property type="component" value="Unassembled WGS sequence"/>
</dbReference>
<evidence type="ECO:0000313" key="1">
    <source>
        <dbReference type="EMBL" id="ETS30283.1"/>
    </source>
</evidence>
<dbReference type="AlphaFoldDB" id="W3V395"/>
<dbReference type="PATRIC" id="fig|1004151.3.peg.3512"/>
<accession>W3V395</accession>
<gene>
    <name evidence="1" type="ORF">PTE_03623</name>
</gene>
<proteinExistence type="predicted"/>
<name>W3V395_9GAMM</name>
<dbReference type="EMBL" id="AYSJ01000014">
    <property type="protein sequence ID" value="ETS30283.1"/>
    <property type="molecule type" value="Genomic_DNA"/>
</dbReference>
<comment type="caution">
    <text evidence="1">The sequence shown here is derived from an EMBL/GenBank/DDBJ whole genome shotgun (WGS) entry which is preliminary data.</text>
</comment>
<organism evidence="1 2">
    <name type="scientific">Photorhabdus khanii NC19</name>
    <dbReference type="NCBI Taxonomy" id="1004151"/>
    <lineage>
        <taxon>Bacteria</taxon>
        <taxon>Pseudomonadati</taxon>
        <taxon>Pseudomonadota</taxon>
        <taxon>Gammaproteobacteria</taxon>
        <taxon>Enterobacterales</taxon>
        <taxon>Morganellaceae</taxon>
        <taxon>Photorhabdus</taxon>
    </lineage>
</organism>
<protein>
    <submittedName>
        <fullName evidence="1">Uncharacterized protein</fullName>
    </submittedName>
</protein>
<keyword evidence="2" id="KW-1185">Reference proteome</keyword>
<sequence length="32" mass="3719">MESYVRALEAYEEDRSLFNAIFNEFSAGLDKC</sequence>